<accession>A0ACC1R6Q9</accession>
<dbReference type="Proteomes" id="UP001148737">
    <property type="component" value="Unassembled WGS sequence"/>
</dbReference>
<sequence length="303" mass="31899">MAPPTNRQEILANLRGQLAEGKPIVGAGAGIGLSAKFIEAGGGDLIIIYNSGRFRMAGRGSLSGLMPYGNANDVVLDMASLFIGGRSHAGAFYQISTNNSKAKEVLPVVNHTPVIAGVCGTDPFLNTNHFLRQLRDLGFAGVQNFPTVGLIDGQFRANLEETGMSYDLEVDMIRAAHEMDLLTTPYVFNVEEAQKMATAGADILVAHMGLTTSGSIGAASGKTLDESVKLIQQIRDAAAAIRPDILVLCHGGPIAAPEDAAYVLGRTKGVHGFYGASSMERLPVEEAITNITKSFKGLKPSAT</sequence>
<keyword evidence="2" id="KW-1185">Reference proteome</keyword>
<evidence type="ECO:0000313" key="1">
    <source>
        <dbReference type="EMBL" id="KAJ3497900.1"/>
    </source>
</evidence>
<name>A0ACC1R6Q9_9HYPO</name>
<proteinExistence type="predicted"/>
<comment type="caution">
    <text evidence="1">The sequence shown here is derived from an EMBL/GenBank/DDBJ whole genome shotgun (WGS) entry which is preliminary data.</text>
</comment>
<protein>
    <submittedName>
        <fullName evidence="1">Uncharacterized protein</fullName>
    </submittedName>
</protein>
<dbReference type="EMBL" id="JANAKD010000082">
    <property type="protein sequence ID" value="KAJ3497900.1"/>
    <property type="molecule type" value="Genomic_DNA"/>
</dbReference>
<organism evidence="1 2">
    <name type="scientific">Lecanicillium saksenae</name>
    <dbReference type="NCBI Taxonomy" id="468837"/>
    <lineage>
        <taxon>Eukaryota</taxon>
        <taxon>Fungi</taxon>
        <taxon>Dikarya</taxon>
        <taxon>Ascomycota</taxon>
        <taxon>Pezizomycotina</taxon>
        <taxon>Sordariomycetes</taxon>
        <taxon>Hypocreomycetidae</taxon>
        <taxon>Hypocreales</taxon>
        <taxon>Cordycipitaceae</taxon>
        <taxon>Lecanicillium</taxon>
    </lineage>
</organism>
<reference evidence="1" key="1">
    <citation type="submission" date="2022-07" db="EMBL/GenBank/DDBJ databases">
        <title>Genome Sequence of Lecanicillium saksenae.</title>
        <authorList>
            <person name="Buettner E."/>
        </authorList>
    </citation>
    <scope>NUCLEOTIDE SEQUENCE</scope>
    <source>
        <strain evidence="1">VT-O1</strain>
    </source>
</reference>
<evidence type="ECO:0000313" key="2">
    <source>
        <dbReference type="Proteomes" id="UP001148737"/>
    </source>
</evidence>
<gene>
    <name evidence="1" type="ORF">NLG97_g1540</name>
</gene>